<evidence type="ECO:0000256" key="2">
    <source>
        <dbReference type="SAM" id="Phobius"/>
    </source>
</evidence>
<keyword evidence="4" id="KW-1185">Reference proteome</keyword>
<organism evidence="3 4">
    <name type="scientific">Thermosporothrix hazakensis</name>
    <dbReference type="NCBI Taxonomy" id="644383"/>
    <lineage>
        <taxon>Bacteria</taxon>
        <taxon>Bacillati</taxon>
        <taxon>Chloroflexota</taxon>
        <taxon>Ktedonobacteria</taxon>
        <taxon>Ktedonobacterales</taxon>
        <taxon>Thermosporotrichaceae</taxon>
        <taxon>Thermosporothrix</taxon>
    </lineage>
</organism>
<evidence type="ECO:0000256" key="1">
    <source>
        <dbReference type="SAM" id="MobiDB-lite"/>
    </source>
</evidence>
<name>A0A326UA77_THEHA</name>
<reference evidence="3 4" key="1">
    <citation type="submission" date="2018-06" db="EMBL/GenBank/DDBJ databases">
        <title>Genomic Encyclopedia of Archaeal and Bacterial Type Strains, Phase II (KMG-II): from individual species to whole genera.</title>
        <authorList>
            <person name="Goeker M."/>
        </authorList>
    </citation>
    <scope>NUCLEOTIDE SEQUENCE [LARGE SCALE GENOMIC DNA]</scope>
    <source>
        <strain evidence="3 4">ATCC BAA-1881</strain>
    </source>
</reference>
<accession>A0A326UA77</accession>
<gene>
    <name evidence="3" type="ORF">EI42_01794</name>
</gene>
<feature type="transmembrane region" description="Helical" evidence="2">
    <location>
        <begin position="21"/>
        <end position="40"/>
    </location>
</feature>
<evidence type="ECO:0000313" key="4">
    <source>
        <dbReference type="Proteomes" id="UP000248806"/>
    </source>
</evidence>
<proteinExistence type="predicted"/>
<feature type="region of interest" description="Disordered" evidence="1">
    <location>
        <begin position="60"/>
        <end position="95"/>
    </location>
</feature>
<dbReference type="AlphaFoldDB" id="A0A326UA77"/>
<keyword evidence="2" id="KW-0812">Transmembrane</keyword>
<dbReference type="Proteomes" id="UP000248806">
    <property type="component" value="Unassembled WGS sequence"/>
</dbReference>
<evidence type="ECO:0000313" key="3">
    <source>
        <dbReference type="EMBL" id="PZW32702.1"/>
    </source>
</evidence>
<keyword evidence="2" id="KW-1133">Transmembrane helix</keyword>
<sequence length="95" mass="11011">MRQKKHLPKERCQMLDMNAILNWEGRAVASGTAFLFLLFLEIGEKSFLISPEYSLLLPDNEQRQIDKREQGEKQPETPLSRHEKGSCSQGEEHQL</sequence>
<comment type="caution">
    <text evidence="3">The sequence shown here is derived from an EMBL/GenBank/DDBJ whole genome shotgun (WGS) entry which is preliminary data.</text>
</comment>
<keyword evidence="2" id="KW-0472">Membrane</keyword>
<dbReference type="EMBL" id="QKUF01000004">
    <property type="protein sequence ID" value="PZW32702.1"/>
    <property type="molecule type" value="Genomic_DNA"/>
</dbReference>
<protein>
    <submittedName>
        <fullName evidence="3">Uncharacterized protein</fullName>
    </submittedName>
</protein>